<dbReference type="STRING" id="349307.Mthe_0325"/>
<dbReference type="SUPFAM" id="SSF55031">
    <property type="entry name" value="Bacterial exopeptidase dimerisation domain"/>
    <property type="match status" value="1"/>
</dbReference>
<dbReference type="Pfam" id="PF07687">
    <property type="entry name" value="M20_dimer"/>
    <property type="match status" value="1"/>
</dbReference>
<evidence type="ECO:0000313" key="9">
    <source>
        <dbReference type="EMBL" id="ABK14119.1"/>
    </source>
</evidence>
<evidence type="ECO:0000256" key="2">
    <source>
        <dbReference type="ARBA" id="ARBA00001947"/>
    </source>
</evidence>
<reference evidence="9 10" key="1">
    <citation type="submission" date="2006-10" db="EMBL/GenBank/DDBJ databases">
        <title>Complete sequence of Methanosaeta thermophila PT.</title>
        <authorList>
            <consortium name="US DOE Joint Genome Institute"/>
            <person name="Copeland A."/>
            <person name="Lucas S."/>
            <person name="Lapidus A."/>
            <person name="Barry K."/>
            <person name="Detter J.C."/>
            <person name="Glavina del Rio T."/>
            <person name="Hammon N."/>
            <person name="Israni S."/>
            <person name="Pitluck S."/>
            <person name="Chain P."/>
            <person name="Malfatti S."/>
            <person name="Shin M."/>
            <person name="Vergez L."/>
            <person name="Schmutz J."/>
            <person name="Larimer F."/>
            <person name="Land M."/>
            <person name="Hauser L."/>
            <person name="Kyrpides N."/>
            <person name="Kim E."/>
            <person name="Smith K.S."/>
            <person name="Ingram-Smith C."/>
            <person name="Richardson P."/>
        </authorList>
    </citation>
    <scope>NUCLEOTIDE SEQUENCE [LARGE SCALE GENOMIC DNA]</scope>
    <source>
        <strain evidence="10">DSM 6194 / JCM 14653 / NBRC 101360 / PT</strain>
    </source>
</reference>
<dbReference type="GO" id="GO:0046872">
    <property type="term" value="F:metal ion binding"/>
    <property type="evidence" value="ECO:0007669"/>
    <property type="project" value="UniProtKB-KW"/>
</dbReference>
<dbReference type="Proteomes" id="UP000000674">
    <property type="component" value="Chromosome"/>
</dbReference>
<dbReference type="InterPro" id="IPR050072">
    <property type="entry name" value="Peptidase_M20A"/>
</dbReference>
<evidence type="ECO:0000256" key="1">
    <source>
        <dbReference type="ARBA" id="ARBA00001941"/>
    </source>
</evidence>
<dbReference type="PANTHER" id="PTHR43808">
    <property type="entry name" value="ACETYLORNITHINE DEACETYLASE"/>
    <property type="match status" value="1"/>
</dbReference>
<dbReference type="EMBL" id="CP000477">
    <property type="protein sequence ID" value="ABK14119.1"/>
    <property type="molecule type" value="Genomic_DNA"/>
</dbReference>
<comment type="cofactor">
    <cofactor evidence="2">
        <name>Zn(2+)</name>
        <dbReference type="ChEBI" id="CHEBI:29105"/>
    </cofactor>
</comment>
<protein>
    <submittedName>
        <fullName evidence="9">Acetylornithine deacetylase or succinyl-diaminopimelate desuccinylase</fullName>
    </submittedName>
</protein>
<dbReference type="Gene3D" id="3.30.70.360">
    <property type="match status" value="1"/>
</dbReference>
<evidence type="ECO:0000256" key="4">
    <source>
        <dbReference type="ARBA" id="ARBA00022723"/>
    </source>
</evidence>
<dbReference type="InterPro" id="IPR011650">
    <property type="entry name" value="Peptidase_M20_dimer"/>
</dbReference>
<dbReference type="HOGENOM" id="CLU_021802_2_3_2"/>
<comment type="cofactor">
    <cofactor evidence="1">
        <name>Co(2+)</name>
        <dbReference type="ChEBI" id="CHEBI:48828"/>
    </cofactor>
</comment>
<evidence type="ECO:0000313" key="10">
    <source>
        <dbReference type="Proteomes" id="UP000000674"/>
    </source>
</evidence>
<evidence type="ECO:0000256" key="7">
    <source>
        <dbReference type="ARBA" id="ARBA00023285"/>
    </source>
</evidence>
<evidence type="ECO:0000259" key="8">
    <source>
        <dbReference type="Pfam" id="PF07687"/>
    </source>
</evidence>
<accession>A0B5Z5</accession>
<dbReference type="SUPFAM" id="SSF53187">
    <property type="entry name" value="Zn-dependent exopeptidases"/>
    <property type="match status" value="1"/>
</dbReference>
<dbReference type="InterPro" id="IPR010182">
    <property type="entry name" value="ArgE/DapE"/>
</dbReference>
<evidence type="ECO:0000256" key="6">
    <source>
        <dbReference type="ARBA" id="ARBA00022833"/>
    </source>
</evidence>
<keyword evidence="5" id="KW-0378">Hydrolase</keyword>
<comment type="similarity">
    <text evidence="3">Belongs to the peptidase M20A family.</text>
</comment>
<dbReference type="Gene3D" id="3.40.630.10">
    <property type="entry name" value="Zn peptidases"/>
    <property type="match status" value="2"/>
</dbReference>
<dbReference type="KEGG" id="mtp:Mthe_0325"/>
<dbReference type="PANTHER" id="PTHR43808:SF31">
    <property type="entry name" value="N-ACETYL-L-CITRULLINE DEACETYLASE"/>
    <property type="match status" value="1"/>
</dbReference>
<evidence type="ECO:0000256" key="5">
    <source>
        <dbReference type="ARBA" id="ARBA00022801"/>
    </source>
</evidence>
<name>A0B5Z5_METTP</name>
<dbReference type="InterPro" id="IPR036264">
    <property type="entry name" value="Bact_exopeptidase_dim_dom"/>
</dbReference>
<gene>
    <name evidence="9" type="ordered locus">Mthe_0325</name>
</gene>
<proteinExistence type="inferred from homology"/>
<dbReference type="GO" id="GO:0006526">
    <property type="term" value="P:L-arginine biosynthetic process"/>
    <property type="evidence" value="ECO:0007669"/>
    <property type="project" value="TreeGrafter"/>
</dbReference>
<dbReference type="AlphaFoldDB" id="A0B5Z5"/>
<dbReference type="NCBIfam" id="TIGR01910">
    <property type="entry name" value="DapE-ArgE"/>
    <property type="match status" value="1"/>
</dbReference>
<keyword evidence="4" id="KW-0479">Metal-binding</keyword>
<dbReference type="InterPro" id="IPR002933">
    <property type="entry name" value="Peptidase_M20"/>
</dbReference>
<feature type="domain" description="Peptidase M20 dimerisation" evidence="8">
    <location>
        <begin position="227"/>
        <end position="343"/>
    </location>
</feature>
<evidence type="ECO:0000256" key="3">
    <source>
        <dbReference type="ARBA" id="ARBA00006247"/>
    </source>
</evidence>
<keyword evidence="10" id="KW-1185">Reference proteome</keyword>
<keyword evidence="7" id="KW-0170">Cobalt</keyword>
<dbReference type="GO" id="GO:0008777">
    <property type="term" value="F:acetylornithine deacetylase activity"/>
    <property type="evidence" value="ECO:0007669"/>
    <property type="project" value="TreeGrafter"/>
</dbReference>
<keyword evidence="6" id="KW-0862">Zinc</keyword>
<organism evidence="9 10">
    <name type="scientific">Methanothrix thermoacetophila (strain DSM 6194 / JCM 14653 / NBRC 101360 / PT)</name>
    <name type="common">Methanosaeta thermophila</name>
    <dbReference type="NCBI Taxonomy" id="349307"/>
    <lineage>
        <taxon>Archaea</taxon>
        <taxon>Methanobacteriati</taxon>
        <taxon>Methanobacteriota</taxon>
        <taxon>Stenosarchaea group</taxon>
        <taxon>Methanomicrobia</taxon>
        <taxon>Methanotrichales</taxon>
        <taxon>Methanotrichaceae</taxon>
        <taxon>Methanothrix</taxon>
    </lineage>
</organism>
<sequence length="442" mass="49042">MQKRGRSRFPATALIRAHPHSPRVKTLNSVGIATYMSAADEMFDPEYMLDLLRDLIAFRTVAPPGSFYHEIVDYLVPVLNDMGFATKKLVMPAEVFESKCTDPRLSGDRVNLIADMDLRRPEWLVIYTHLDVVPPGDGWSTDPFSLTIRDGRAYGRGVSDSKGAVAAMIAALRGILRERKPKYNLRLLLTTDEEVGGYSGLCYLADSGMVKGDKMLCMDGFSDDVVIGSNGIITWEVTVNGRAAHSGSSFLGDNAIEKSLPVIDAILRHKREVEKKSSSLPASSVLRDKGIAHMMPILNINVIHGGIKENIVPDRCVFRGDRRVIPEERMEDAMSELEEIVKRFGSDIDIRMWPGYPPMRMDPEHPWVLEVKEAVRRATGTEPHLSGTQGSLDQAYATEITKIPAAVYGVGRQLESNAHGIDENVSVEDLVSYMRFVGELLL</sequence>
<dbReference type="Pfam" id="PF01546">
    <property type="entry name" value="Peptidase_M20"/>
    <property type="match status" value="1"/>
</dbReference>